<dbReference type="PANTHER" id="PTHR22802">
    <property type="entry name" value="C-TYPE LECTIN SUPERFAMILY MEMBER"/>
    <property type="match status" value="1"/>
</dbReference>
<reference evidence="5" key="1">
    <citation type="submission" date="2025-04" db="UniProtKB">
        <authorList>
            <consortium name="RefSeq"/>
        </authorList>
    </citation>
    <scope>IDENTIFICATION</scope>
</reference>
<dbReference type="Pfam" id="PF00059">
    <property type="entry name" value="Lectin_C"/>
    <property type="match status" value="1"/>
</dbReference>
<evidence type="ECO:0000313" key="4">
    <source>
        <dbReference type="Proteomes" id="UP001652700"/>
    </source>
</evidence>
<dbReference type="Proteomes" id="UP001652700">
    <property type="component" value="Unplaced"/>
</dbReference>
<dbReference type="InterPro" id="IPR051004">
    <property type="entry name" value="DC-SIGN_domain-containing"/>
</dbReference>
<keyword evidence="4" id="KW-1185">Reference proteome</keyword>
<protein>
    <submittedName>
        <fullName evidence="5">Perlucin-like</fullName>
    </submittedName>
</protein>
<reference evidence="3" key="2">
    <citation type="submission" date="2025-05" db="UniProtKB">
        <authorList>
            <consortium name="EnsemblMetazoa"/>
        </authorList>
    </citation>
    <scope>IDENTIFICATION</scope>
</reference>
<accession>A0A6P7GTU1</accession>
<dbReference type="RefSeq" id="XP_028152919.1">
    <property type="nucleotide sequence ID" value="XM_028297118.1"/>
</dbReference>
<gene>
    <name evidence="5" type="primary">LOC114346359</name>
</gene>
<dbReference type="InterPro" id="IPR016187">
    <property type="entry name" value="CTDL_fold"/>
</dbReference>
<dbReference type="Gene3D" id="3.10.100.10">
    <property type="entry name" value="Mannose-Binding Protein A, subunit A"/>
    <property type="match status" value="1"/>
</dbReference>
<sequence length="202" mass="23651">MQIHQCSSLVNMIMFRFYSVLLLTLVGCALLSANYLNDVSQWETVFRNSRSSVIPLRHWGNKSYWIGDAFQVPWYEAVSFCHQIHMQLLTITSNEENEQIFNYIRDAGKGFEYWTSGTRAIDQNKWIWLPYGKTVEFTKWSAGQPSDPVGEKCLQVWNIGGKLEWNDRPCWVPFYFICERYNYQNLESDKSCKSSGQGEPRL</sequence>
<evidence type="ECO:0000313" key="3">
    <source>
        <dbReference type="EnsemblMetazoa" id="XP_050509402.1"/>
    </source>
</evidence>
<feature type="domain" description="C-type lectin" evidence="2">
    <location>
        <begin position="59"/>
        <end position="179"/>
    </location>
</feature>
<dbReference type="PROSITE" id="PS00615">
    <property type="entry name" value="C_TYPE_LECTIN_1"/>
    <property type="match status" value="1"/>
</dbReference>
<dbReference type="AlphaFoldDB" id="A0A6P7GTU1"/>
<dbReference type="PROSITE" id="PS50041">
    <property type="entry name" value="C_TYPE_LECTIN_2"/>
    <property type="match status" value="1"/>
</dbReference>
<dbReference type="SUPFAM" id="SSF56436">
    <property type="entry name" value="C-type lectin-like"/>
    <property type="match status" value="1"/>
</dbReference>
<dbReference type="PANTHER" id="PTHR22802:SF465">
    <property type="entry name" value="AT17652P-RELATED"/>
    <property type="match status" value="1"/>
</dbReference>
<dbReference type="InterPro" id="IPR001304">
    <property type="entry name" value="C-type_lectin-like"/>
</dbReference>
<evidence type="ECO:0000256" key="1">
    <source>
        <dbReference type="ARBA" id="ARBA00023157"/>
    </source>
</evidence>
<proteinExistence type="predicted"/>
<dbReference type="EnsemblMetazoa" id="XM_050653445.1">
    <property type="protein sequence ID" value="XP_050509402.1"/>
    <property type="gene ID" value="LOC126886486"/>
</dbReference>
<dbReference type="InterPro" id="IPR016186">
    <property type="entry name" value="C-type_lectin-like/link_sf"/>
</dbReference>
<dbReference type="InterPro" id="IPR018378">
    <property type="entry name" value="C-type_lectin_CS"/>
</dbReference>
<dbReference type="FunCoup" id="A0A6P7GTU1">
    <property type="interactions" value="75"/>
</dbReference>
<evidence type="ECO:0000259" key="2">
    <source>
        <dbReference type="PROSITE" id="PS50041"/>
    </source>
</evidence>
<dbReference type="SMART" id="SM00034">
    <property type="entry name" value="CLECT"/>
    <property type="match status" value="1"/>
</dbReference>
<keyword evidence="1" id="KW-1015">Disulfide bond</keyword>
<dbReference type="OrthoDB" id="6338838at2759"/>
<dbReference type="CDD" id="cd00037">
    <property type="entry name" value="CLECT"/>
    <property type="match status" value="1"/>
</dbReference>
<evidence type="ECO:0000313" key="5">
    <source>
        <dbReference type="RefSeq" id="XP_028152919.1"/>
    </source>
</evidence>
<name>A0A6P7GTU1_DIAVI</name>
<organism evidence="5">
    <name type="scientific">Diabrotica virgifera virgifera</name>
    <name type="common">western corn rootworm</name>
    <dbReference type="NCBI Taxonomy" id="50390"/>
    <lineage>
        <taxon>Eukaryota</taxon>
        <taxon>Metazoa</taxon>
        <taxon>Ecdysozoa</taxon>
        <taxon>Arthropoda</taxon>
        <taxon>Hexapoda</taxon>
        <taxon>Insecta</taxon>
        <taxon>Pterygota</taxon>
        <taxon>Neoptera</taxon>
        <taxon>Endopterygota</taxon>
        <taxon>Coleoptera</taxon>
        <taxon>Polyphaga</taxon>
        <taxon>Cucujiformia</taxon>
        <taxon>Chrysomeloidea</taxon>
        <taxon>Chrysomelidae</taxon>
        <taxon>Galerucinae</taxon>
        <taxon>Diabroticina</taxon>
        <taxon>Diabroticites</taxon>
        <taxon>Diabrotica</taxon>
    </lineage>
</organism>
<dbReference type="InParanoid" id="A0A6P7GTU1"/>